<dbReference type="EMBL" id="DXFX01000103">
    <property type="protein sequence ID" value="HIX08377.1"/>
    <property type="molecule type" value="Genomic_DNA"/>
</dbReference>
<keyword evidence="2" id="KW-0812">Transmembrane</keyword>
<evidence type="ECO:0000313" key="4">
    <source>
        <dbReference type="Proteomes" id="UP000824204"/>
    </source>
</evidence>
<name>A0A9D1V8Y6_9FIRM</name>
<dbReference type="AlphaFoldDB" id="A0A9D1V8Y6"/>
<gene>
    <name evidence="3" type="ORF">H9741_07905</name>
</gene>
<comment type="caution">
    <text evidence="3">The sequence shown here is derived from an EMBL/GenBank/DDBJ whole genome shotgun (WGS) entry which is preliminary data.</text>
</comment>
<reference evidence="3" key="1">
    <citation type="journal article" date="2021" name="PeerJ">
        <title>Extensive microbial diversity within the chicken gut microbiome revealed by metagenomics and culture.</title>
        <authorList>
            <person name="Gilroy R."/>
            <person name="Ravi A."/>
            <person name="Getino M."/>
            <person name="Pursley I."/>
            <person name="Horton D.L."/>
            <person name="Alikhan N.F."/>
            <person name="Baker D."/>
            <person name="Gharbi K."/>
            <person name="Hall N."/>
            <person name="Watson M."/>
            <person name="Adriaenssens E.M."/>
            <person name="Foster-Nyarko E."/>
            <person name="Jarju S."/>
            <person name="Secka A."/>
            <person name="Antonio M."/>
            <person name="Oren A."/>
            <person name="Chaudhuri R.R."/>
            <person name="La Ragione R."/>
            <person name="Hildebrand F."/>
            <person name="Pallen M.J."/>
        </authorList>
    </citation>
    <scope>NUCLEOTIDE SEQUENCE</scope>
    <source>
        <strain evidence="3">811</strain>
    </source>
</reference>
<accession>A0A9D1V8Y6</accession>
<keyword evidence="2" id="KW-1133">Transmembrane helix</keyword>
<proteinExistence type="predicted"/>
<dbReference type="Proteomes" id="UP000824204">
    <property type="component" value="Unassembled WGS sequence"/>
</dbReference>
<organism evidence="3 4">
    <name type="scientific">Candidatus Borkfalkia faecipullorum</name>
    <dbReference type="NCBI Taxonomy" id="2838510"/>
    <lineage>
        <taxon>Bacteria</taxon>
        <taxon>Bacillati</taxon>
        <taxon>Bacillota</taxon>
        <taxon>Clostridia</taxon>
        <taxon>Christensenellales</taxon>
        <taxon>Christensenellaceae</taxon>
        <taxon>Candidatus Borkfalkia</taxon>
    </lineage>
</organism>
<evidence type="ECO:0000313" key="3">
    <source>
        <dbReference type="EMBL" id="HIX08377.1"/>
    </source>
</evidence>
<sequence>MKDIKKMLREQAPDVLPDESVKEKIRLQLGAPLPQEQAALAHGGTKALSSKKTWIALAALFLAAVLFVGLLLPALLKKTPASGILNKFDSIETTEDFYLYGAASVGSLLSAREKTAALSTKSLAYASPAADLTDGEQQIVDTVNGYLSLVEGLLGDGSIEHSQITKPADPAYAQYSYYTVIRYKDLLEEEVSYELYYNELLAGVEQEDDETEENYDIEGILVVEGTAYEVYGSREASAEQDGSESESENELQFTAYLNAEKTQYLRMEQKTELETEAGSQESEQEFEYTFVSDGTWQERTQVKYEQEDGELELEITVEKRGQEKDELRFRRENGQTGLDVDAKIGGKDVRFTIEIVNENGNTFYRYRFGDDHSSDTDRYEGHRYHGNDDDDD</sequence>
<feature type="transmembrane region" description="Helical" evidence="2">
    <location>
        <begin position="54"/>
        <end position="76"/>
    </location>
</feature>
<evidence type="ECO:0000256" key="2">
    <source>
        <dbReference type="SAM" id="Phobius"/>
    </source>
</evidence>
<reference evidence="3" key="2">
    <citation type="submission" date="2021-04" db="EMBL/GenBank/DDBJ databases">
        <authorList>
            <person name="Gilroy R."/>
        </authorList>
    </citation>
    <scope>NUCLEOTIDE SEQUENCE</scope>
    <source>
        <strain evidence="3">811</strain>
    </source>
</reference>
<evidence type="ECO:0000256" key="1">
    <source>
        <dbReference type="SAM" id="MobiDB-lite"/>
    </source>
</evidence>
<keyword evidence="2" id="KW-0472">Membrane</keyword>
<protein>
    <submittedName>
        <fullName evidence="3">Uncharacterized protein</fullName>
    </submittedName>
</protein>
<feature type="region of interest" description="Disordered" evidence="1">
    <location>
        <begin position="369"/>
        <end position="392"/>
    </location>
</feature>